<evidence type="ECO:0000313" key="3">
    <source>
        <dbReference type="EMBL" id="CAA7055222.1"/>
    </source>
</evidence>
<dbReference type="EMBL" id="CACVBM020001607">
    <property type="protein sequence ID" value="CAA7055222.1"/>
    <property type="molecule type" value="Genomic_DNA"/>
</dbReference>
<feature type="domain" description="Ubiquitin-like" evidence="2">
    <location>
        <begin position="1"/>
        <end position="50"/>
    </location>
</feature>
<dbReference type="OrthoDB" id="1885901at2759"/>
<organism evidence="3 4">
    <name type="scientific">Microthlaspi erraticum</name>
    <dbReference type="NCBI Taxonomy" id="1685480"/>
    <lineage>
        <taxon>Eukaryota</taxon>
        <taxon>Viridiplantae</taxon>
        <taxon>Streptophyta</taxon>
        <taxon>Embryophyta</taxon>
        <taxon>Tracheophyta</taxon>
        <taxon>Spermatophyta</taxon>
        <taxon>Magnoliopsida</taxon>
        <taxon>eudicotyledons</taxon>
        <taxon>Gunneridae</taxon>
        <taxon>Pentapetalae</taxon>
        <taxon>rosids</taxon>
        <taxon>malvids</taxon>
        <taxon>Brassicales</taxon>
        <taxon>Brassicaceae</taxon>
        <taxon>Coluteocarpeae</taxon>
        <taxon>Microthlaspi</taxon>
    </lineage>
</organism>
<sequence>MDKIEVKEGIPPSQQRLIFADKQLQYGRTLADYNIQKESTFHLVEPEADGKPLADYNIQNESTPHGIVLSKADNRIYVTTATRDEITLDGVQTSDTIYSVKSKIHRQEGIPVDRQVLRFAGKQLRDGLTLQDYKIGGECSRTLELVQRLRGAMHLLVKTVTKYNEIVSFPLEVERCDTIEDVKAKIHHNEGIPPEYQRLLFCGKQLQDGLTLADYNIDIGYTLHLSMHMGVAIQIFVKTWQRNPNPNLGRYKIFTLDVESCDTVTNLKAKIYDKEGILPQDMQLLVFDGQRLHEDGSTLMDYNIHNKSTLGLFPRCTTVEEASDTRNH</sequence>
<feature type="domain" description="Ubiquitin-like" evidence="2">
    <location>
        <begin position="233"/>
        <end position="312"/>
    </location>
</feature>
<reference evidence="3" key="1">
    <citation type="submission" date="2020-01" db="EMBL/GenBank/DDBJ databases">
        <authorList>
            <person name="Mishra B."/>
        </authorList>
    </citation>
    <scope>NUCLEOTIDE SEQUENCE [LARGE SCALE GENOMIC DNA]</scope>
</reference>
<keyword evidence="1" id="KW-1017">Isopeptide bond</keyword>
<dbReference type="InterPro" id="IPR050158">
    <property type="entry name" value="Ubiquitin_ubiquitin-like"/>
</dbReference>
<dbReference type="InterPro" id="IPR000626">
    <property type="entry name" value="Ubiquitin-like_dom"/>
</dbReference>
<dbReference type="Pfam" id="PF00240">
    <property type="entry name" value="ubiquitin"/>
    <property type="match status" value="4"/>
</dbReference>
<dbReference type="Proteomes" id="UP000467841">
    <property type="component" value="Unassembled WGS sequence"/>
</dbReference>
<feature type="domain" description="Ubiquitin-like" evidence="2">
    <location>
        <begin position="153"/>
        <end position="229"/>
    </location>
</feature>
<dbReference type="InterPro" id="IPR029071">
    <property type="entry name" value="Ubiquitin-like_domsf"/>
</dbReference>
<dbReference type="PROSITE" id="PS50053">
    <property type="entry name" value="UBIQUITIN_2"/>
    <property type="match status" value="4"/>
</dbReference>
<evidence type="ECO:0000313" key="4">
    <source>
        <dbReference type="Proteomes" id="UP000467841"/>
    </source>
</evidence>
<protein>
    <recommendedName>
        <fullName evidence="2">Ubiquitin-like domain-containing protein</fullName>
    </recommendedName>
</protein>
<comment type="caution">
    <text evidence="3">The sequence shown here is derived from an EMBL/GenBank/DDBJ whole genome shotgun (WGS) entry which is preliminary data.</text>
</comment>
<keyword evidence="4" id="KW-1185">Reference proteome</keyword>
<accession>A0A6D2L5H6</accession>
<feature type="domain" description="Ubiquitin-like" evidence="2">
    <location>
        <begin position="74"/>
        <end position="135"/>
    </location>
</feature>
<dbReference type="PANTHER" id="PTHR10666">
    <property type="entry name" value="UBIQUITIN"/>
    <property type="match status" value="1"/>
</dbReference>
<dbReference type="InterPro" id="IPR019956">
    <property type="entry name" value="Ubiquitin_dom"/>
</dbReference>
<name>A0A6D2L5H6_9BRAS</name>
<dbReference type="PRINTS" id="PR00348">
    <property type="entry name" value="UBIQUITIN"/>
</dbReference>
<dbReference type="SUPFAM" id="SSF54236">
    <property type="entry name" value="Ubiquitin-like"/>
    <property type="match status" value="4"/>
</dbReference>
<dbReference type="SMART" id="SM00213">
    <property type="entry name" value="UBQ"/>
    <property type="match status" value="4"/>
</dbReference>
<evidence type="ECO:0000259" key="2">
    <source>
        <dbReference type="PROSITE" id="PS50053"/>
    </source>
</evidence>
<proteinExistence type="predicted"/>
<dbReference type="AlphaFoldDB" id="A0A6D2L5H6"/>
<dbReference type="Gene3D" id="3.10.20.90">
    <property type="entry name" value="Phosphatidylinositol 3-kinase Catalytic Subunit, Chain A, domain 1"/>
    <property type="match status" value="4"/>
</dbReference>
<evidence type="ECO:0000256" key="1">
    <source>
        <dbReference type="ARBA" id="ARBA00022499"/>
    </source>
</evidence>
<dbReference type="GO" id="GO:0003729">
    <property type="term" value="F:mRNA binding"/>
    <property type="evidence" value="ECO:0007669"/>
    <property type="project" value="UniProtKB-ARBA"/>
</dbReference>
<gene>
    <name evidence="3" type="ORF">MERR_LOCUS42458</name>
</gene>